<feature type="transmembrane region" description="Helical" evidence="1">
    <location>
        <begin position="80"/>
        <end position="97"/>
    </location>
</feature>
<feature type="transmembrane region" description="Helical" evidence="1">
    <location>
        <begin position="163"/>
        <end position="181"/>
    </location>
</feature>
<name>A8LKE3_DINSH</name>
<feature type="transmembrane region" description="Helical" evidence="1">
    <location>
        <begin position="135"/>
        <end position="157"/>
    </location>
</feature>
<dbReference type="Proteomes" id="UP000006833">
    <property type="component" value="Chromosome"/>
</dbReference>
<dbReference type="eggNOG" id="ENOG502Z8YM">
    <property type="taxonomic scope" value="Bacteria"/>
</dbReference>
<evidence type="ECO:0008006" key="4">
    <source>
        <dbReference type="Google" id="ProtNLM"/>
    </source>
</evidence>
<feature type="transmembrane region" description="Helical" evidence="1">
    <location>
        <begin position="211"/>
        <end position="229"/>
    </location>
</feature>
<dbReference type="RefSeq" id="WP_012179654.1">
    <property type="nucleotide sequence ID" value="NC_009952.1"/>
</dbReference>
<evidence type="ECO:0000256" key="1">
    <source>
        <dbReference type="SAM" id="Phobius"/>
    </source>
</evidence>
<keyword evidence="1" id="KW-1133">Transmembrane helix</keyword>
<dbReference type="STRING" id="398580.Dshi_2993"/>
<protein>
    <recommendedName>
        <fullName evidence="4">Tryptophan-rich sensory protein</fullName>
    </recommendedName>
</protein>
<feature type="transmembrane region" description="Helical" evidence="1">
    <location>
        <begin position="103"/>
        <end position="123"/>
    </location>
</feature>
<dbReference type="EMBL" id="CP000830">
    <property type="protein sequence ID" value="ABV94726.1"/>
    <property type="molecule type" value="Genomic_DNA"/>
</dbReference>
<reference evidence="3" key="1">
    <citation type="journal article" date="2010" name="ISME J.">
        <title>The complete genome sequence of the algal symbiont Dinoroseobacter shibae: a hitchhiker's guide to life in the sea.</title>
        <authorList>
            <person name="Wagner-Dobler I."/>
            <person name="Ballhausen B."/>
            <person name="Berger M."/>
            <person name="Brinkhoff T."/>
            <person name="Buchholz I."/>
            <person name="Bunk B."/>
            <person name="Cypionka H."/>
            <person name="Daniel R."/>
            <person name="Drepper T."/>
            <person name="Gerdts G."/>
            <person name="Hahnke S."/>
            <person name="Han C."/>
            <person name="Jahn D."/>
            <person name="Kalhoefer D."/>
            <person name="Kiss H."/>
            <person name="Klenk H.P."/>
            <person name="Kyrpides N."/>
            <person name="Liebl W."/>
            <person name="Liesegang H."/>
            <person name="Meincke L."/>
            <person name="Pati A."/>
            <person name="Petersen J."/>
            <person name="Piekarski T."/>
            <person name="Pommerenke C."/>
            <person name="Pradella S."/>
            <person name="Pukall R."/>
            <person name="Rabus R."/>
            <person name="Stackebrandt E."/>
            <person name="Thole S."/>
            <person name="Thompson L."/>
            <person name="Tielen P."/>
            <person name="Tomasch J."/>
            <person name="von Jan M."/>
            <person name="Wanphrut N."/>
            <person name="Wichels A."/>
            <person name="Zech H."/>
            <person name="Simon M."/>
        </authorList>
    </citation>
    <scope>NUCLEOTIDE SEQUENCE [LARGE SCALE GENOMIC DNA]</scope>
    <source>
        <strain evidence="3">DSM 16493 / NCIMB 14021 / DFL 12</strain>
    </source>
</reference>
<dbReference type="KEGG" id="dsh:Dshi_2993"/>
<evidence type="ECO:0000313" key="3">
    <source>
        <dbReference type="Proteomes" id="UP000006833"/>
    </source>
</evidence>
<evidence type="ECO:0000313" key="2">
    <source>
        <dbReference type="EMBL" id="ABV94726.1"/>
    </source>
</evidence>
<dbReference type="OrthoDB" id="5189031at2"/>
<dbReference type="HOGENOM" id="CLU_067293_2_0_5"/>
<keyword evidence="3" id="KW-1185">Reference proteome</keyword>
<dbReference type="AlphaFoldDB" id="A8LKE3"/>
<keyword evidence="1" id="KW-0472">Membrane</keyword>
<keyword evidence="1" id="KW-0812">Transmembrane</keyword>
<accession>A8LKE3</accession>
<organism evidence="2 3">
    <name type="scientific">Dinoroseobacter shibae (strain DSM 16493 / NCIMB 14021 / DFL 12)</name>
    <dbReference type="NCBI Taxonomy" id="398580"/>
    <lineage>
        <taxon>Bacteria</taxon>
        <taxon>Pseudomonadati</taxon>
        <taxon>Pseudomonadota</taxon>
        <taxon>Alphaproteobacteria</taxon>
        <taxon>Rhodobacterales</taxon>
        <taxon>Roseobacteraceae</taxon>
        <taxon>Dinoroseobacter</taxon>
    </lineage>
</organism>
<proteinExistence type="predicted"/>
<feature type="transmembrane region" description="Helical" evidence="1">
    <location>
        <begin position="47"/>
        <end position="68"/>
    </location>
</feature>
<gene>
    <name evidence="2" type="ordered locus">Dshi_2993</name>
</gene>
<sequence length="237" mass="25706">MSKFPAIATAILTLSFVLSPLVTEPFSGFRAEQLPIPQVRPPVQPAGYAFAIWGVLYVWLVVSAAFGLWKRPMAEDWDHVRWPLMVSLAAGTPWLWLATHSAIGAAVLIFAMLIPAVIALLRAPLRDRLWLRTPIALYAGWVSAAACVSLATVAAGYGVGFGALFWAVVGVSLAFFIARWTQSRRADTPEYSVAVIWALTGIVVANGTTEPLVSVLAMVGIIALVLLWWTDRHPAKT</sequence>
<feature type="transmembrane region" description="Helical" evidence="1">
    <location>
        <begin position="188"/>
        <end position="205"/>
    </location>
</feature>